<protein>
    <submittedName>
        <fullName evidence="2">Multidrug resistance-associated protein 1</fullName>
    </submittedName>
</protein>
<evidence type="ECO:0000313" key="2">
    <source>
        <dbReference type="EMBL" id="GFR66655.1"/>
    </source>
</evidence>
<comment type="caution">
    <text evidence="2">The sequence shown here is derived from an EMBL/GenBank/DDBJ whole genome shotgun (WGS) entry which is preliminary data.</text>
</comment>
<gene>
    <name evidence="2" type="ORF">ElyMa_005565000</name>
</gene>
<reference evidence="2 3" key="1">
    <citation type="journal article" date="2021" name="Elife">
        <title>Chloroplast acquisition without the gene transfer in kleptoplastic sea slugs, Plakobranchus ocellatus.</title>
        <authorList>
            <person name="Maeda T."/>
            <person name="Takahashi S."/>
            <person name="Yoshida T."/>
            <person name="Shimamura S."/>
            <person name="Takaki Y."/>
            <person name="Nagai Y."/>
            <person name="Toyoda A."/>
            <person name="Suzuki Y."/>
            <person name="Arimoto A."/>
            <person name="Ishii H."/>
            <person name="Satoh N."/>
            <person name="Nishiyama T."/>
            <person name="Hasebe M."/>
            <person name="Maruyama T."/>
            <person name="Minagawa J."/>
            <person name="Obokata J."/>
            <person name="Shigenobu S."/>
        </authorList>
    </citation>
    <scope>NUCLEOTIDE SEQUENCE [LARGE SCALE GENOMIC DNA]</scope>
</reference>
<evidence type="ECO:0000313" key="3">
    <source>
        <dbReference type="Proteomes" id="UP000762676"/>
    </source>
</evidence>
<dbReference type="Proteomes" id="UP000762676">
    <property type="component" value="Unassembled WGS sequence"/>
</dbReference>
<accession>A0AAV4F1M4</accession>
<evidence type="ECO:0000256" key="1">
    <source>
        <dbReference type="SAM" id="Phobius"/>
    </source>
</evidence>
<keyword evidence="1" id="KW-0472">Membrane</keyword>
<proteinExistence type="predicted"/>
<dbReference type="AlphaFoldDB" id="A0AAV4F1M4"/>
<keyword evidence="1" id="KW-1133">Transmembrane helix</keyword>
<name>A0AAV4F1M4_9GAST</name>
<feature type="transmembrane region" description="Helical" evidence="1">
    <location>
        <begin position="39"/>
        <end position="60"/>
    </location>
</feature>
<keyword evidence="1" id="KW-0812">Transmembrane</keyword>
<organism evidence="2 3">
    <name type="scientific">Elysia marginata</name>
    <dbReference type="NCBI Taxonomy" id="1093978"/>
    <lineage>
        <taxon>Eukaryota</taxon>
        <taxon>Metazoa</taxon>
        <taxon>Spiralia</taxon>
        <taxon>Lophotrochozoa</taxon>
        <taxon>Mollusca</taxon>
        <taxon>Gastropoda</taxon>
        <taxon>Heterobranchia</taxon>
        <taxon>Euthyneura</taxon>
        <taxon>Panpulmonata</taxon>
        <taxon>Sacoglossa</taxon>
        <taxon>Placobranchoidea</taxon>
        <taxon>Plakobranchidae</taxon>
        <taxon>Elysia</taxon>
    </lineage>
</organism>
<keyword evidence="3" id="KW-1185">Reference proteome</keyword>
<dbReference type="EMBL" id="BMAT01011091">
    <property type="protein sequence ID" value="GFR66655.1"/>
    <property type="molecule type" value="Genomic_DNA"/>
</dbReference>
<feature type="transmembrane region" description="Helical" evidence="1">
    <location>
        <begin position="72"/>
        <end position="93"/>
    </location>
</feature>
<sequence>MQAKFEDEKEIIHKTQRYDVQFTLNSSWPRFSECFQSTVLTTFPASFLFVASVFYVPYLLTRDVSGSTATTTLIFAKTSVSLALTFGTIGHIIKETKYPVNSVSPNALQTDMIITDNIAYLTARITSIISYVSD</sequence>